<dbReference type="EMBL" id="PSQG01000031">
    <property type="protein sequence ID" value="RCH41881.1"/>
    <property type="molecule type" value="Genomic_DNA"/>
</dbReference>
<name>A0A367FVY6_9FIRM</name>
<dbReference type="Proteomes" id="UP000253208">
    <property type="component" value="Unassembled WGS sequence"/>
</dbReference>
<gene>
    <name evidence="1" type="ORF">C4886_16150</name>
</gene>
<organism evidence="1 2">
    <name type="scientific">Blautia obeum</name>
    <dbReference type="NCBI Taxonomy" id="40520"/>
    <lineage>
        <taxon>Bacteria</taxon>
        <taxon>Bacillati</taxon>
        <taxon>Bacillota</taxon>
        <taxon>Clostridia</taxon>
        <taxon>Lachnospirales</taxon>
        <taxon>Lachnospiraceae</taxon>
        <taxon>Blautia</taxon>
    </lineage>
</organism>
<dbReference type="AlphaFoldDB" id="A0A367FVY6"/>
<dbReference type="RefSeq" id="WP_005344284.1">
    <property type="nucleotide sequence ID" value="NZ_CAXUGI010000033.1"/>
</dbReference>
<proteinExistence type="predicted"/>
<accession>A0A367FVY6</accession>
<evidence type="ECO:0000313" key="1">
    <source>
        <dbReference type="EMBL" id="RCH41881.1"/>
    </source>
</evidence>
<evidence type="ECO:0000313" key="2">
    <source>
        <dbReference type="Proteomes" id="UP000253208"/>
    </source>
</evidence>
<protein>
    <submittedName>
        <fullName evidence="1">Uncharacterized protein</fullName>
    </submittedName>
</protein>
<comment type="caution">
    <text evidence="1">The sequence shown here is derived from an EMBL/GenBank/DDBJ whole genome shotgun (WGS) entry which is preliminary data.</text>
</comment>
<reference evidence="1 2" key="1">
    <citation type="submission" date="2018-02" db="EMBL/GenBank/DDBJ databases">
        <title>Complete genome sequencing of Faecalibacterium prausnitzii strains isolated from the human gut.</title>
        <authorList>
            <person name="Fitzgerald B.C."/>
            <person name="Shkoporov A.N."/>
            <person name="Ross P.R."/>
            <person name="Hill C."/>
        </authorList>
    </citation>
    <scope>NUCLEOTIDE SEQUENCE [LARGE SCALE GENOMIC DNA]</scope>
    <source>
        <strain evidence="1 2">APC942/31-1</strain>
    </source>
</reference>
<sequence>MICMRCDTLADPEKSVTGKPMNCWSLETRVSGLWSGVCIRAGYYSLPAYAGVTIRGIEDK</sequence>